<feature type="domain" description="Type I restriction modification DNA specificity" evidence="4">
    <location>
        <begin position="220"/>
        <end position="398"/>
    </location>
</feature>
<evidence type="ECO:0000256" key="2">
    <source>
        <dbReference type="ARBA" id="ARBA00022747"/>
    </source>
</evidence>
<dbReference type="GO" id="GO:0009307">
    <property type="term" value="P:DNA restriction-modification system"/>
    <property type="evidence" value="ECO:0007669"/>
    <property type="project" value="UniProtKB-KW"/>
</dbReference>
<protein>
    <recommendedName>
        <fullName evidence="4">Type I restriction modification DNA specificity domain-containing protein</fullName>
    </recommendedName>
</protein>
<dbReference type="RefSeq" id="WP_070983909.1">
    <property type="nucleotide sequence ID" value="NZ_MKJU01000022.1"/>
</dbReference>
<dbReference type="OrthoDB" id="398435at2"/>
<evidence type="ECO:0000313" key="6">
    <source>
        <dbReference type="Proteomes" id="UP000179786"/>
    </source>
</evidence>
<sequence length="417" mass="46632">MSKLKKKGLVPELRFPEYRYADEWGKKPLNKIAKIVMGSSPKSSAYNKNGVGLPLLQGNADIKSRLSVPRIFTSQITKECEIDDILLSVRAPVGTVAKSKHNACIGRGMAAIRAIHGNYQEFIYQWLLHFEPFWSDISQGGTFDAVNSDDIRKLLAPIPEKEEQKKIADCLSSLDELITAHTQKHEALQSYKKGLLQKLFPAEDETVPALRFPKFGAEPDWVEEKFGDITNFSSGGTPSKGREDYWDGDIPWISAASMHDITIEDSERCITKLAVEEGARLAVKGTLLLLVRGSMLHKRIPLGIAGRDVAFNQDVKALNLKKPIFEEFLLYLLIASELRLLGAVTKTGIGAGKLDTADLKDFRFRIPLNTKEQQKIADCLSSVDNLIRAQAQKIEELKDHKKGLMQKLFPNMDEVSR</sequence>
<dbReference type="STRING" id="1859457.BET10_07205"/>
<dbReference type="CDD" id="cd17249">
    <property type="entry name" value="RMtype1_S_EcoR124I-TRD2-CR2_like"/>
    <property type="match status" value="1"/>
</dbReference>
<reference evidence="5 6" key="1">
    <citation type="submission" date="2016-09" db="EMBL/GenBank/DDBJ databases">
        <title>Pseudoalteromonas amylolytica sp. nov., isolated from the surface seawater.</title>
        <authorList>
            <person name="Wu Y.-H."/>
            <person name="Cheng H."/>
            <person name="Jin X.-B."/>
            <person name="Wang C.-S."/>
            <person name="Xu X.-W."/>
        </authorList>
    </citation>
    <scope>NUCLEOTIDE SEQUENCE [LARGE SCALE GENOMIC DNA]</scope>
    <source>
        <strain evidence="5 6">JW1</strain>
    </source>
</reference>
<dbReference type="SUPFAM" id="SSF116734">
    <property type="entry name" value="DNA methylase specificity domain"/>
    <property type="match status" value="2"/>
</dbReference>
<keyword evidence="3" id="KW-0238">DNA-binding</keyword>
<dbReference type="InterPro" id="IPR000055">
    <property type="entry name" value="Restrct_endonuc_typeI_TRD"/>
</dbReference>
<comment type="similarity">
    <text evidence="1">Belongs to the type-I restriction system S methylase family.</text>
</comment>
<dbReference type="Gene3D" id="3.90.220.20">
    <property type="entry name" value="DNA methylase specificity domains"/>
    <property type="match status" value="2"/>
</dbReference>
<evidence type="ECO:0000313" key="5">
    <source>
        <dbReference type="EMBL" id="OHU92107.1"/>
    </source>
</evidence>
<dbReference type="Pfam" id="PF01420">
    <property type="entry name" value="Methylase_S"/>
    <property type="match status" value="2"/>
</dbReference>
<dbReference type="PANTHER" id="PTHR30408:SF12">
    <property type="entry name" value="TYPE I RESTRICTION ENZYME MJAVIII SPECIFICITY SUBUNIT"/>
    <property type="match status" value="1"/>
</dbReference>
<comment type="caution">
    <text evidence="5">The sequence shown here is derived from an EMBL/GenBank/DDBJ whole genome shotgun (WGS) entry which is preliminary data.</text>
</comment>
<dbReference type="Proteomes" id="UP000179786">
    <property type="component" value="Unassembled WGS sequence"/>
</dbReference>
<keyword evidence="2" id="KW-0680">Restriction system</keyword>
<keyword evidence="6" id="KW-1185">Reference proteome</keyword>
<dbReference type="AlphaFoldDB" id="A0A1S1MYK1"/>
<dbReference type="InterPro" id="IPR052021">
    <property type="entry name" value="Type-I_RS_S_subunit"/>
</dbReference>
<evidence type="ECO:0000256" key="3">
    <source>
        <dbReference type="ARBA" id="ARBA00023125"/>
    </source>
</evidence>
<organism evidence="5 6">
    <name type="scientific">Pseudoalteromonas amylolytica</name>
    <dbReference type="NCBI Taxonomy" id="1859457"/>
    <lineage>
        <taxon>Bacteria</taxon>
        <taxon>Pseudomonadati</taxon>
        <taxon>Pseudomonadota</taxon>
        <taxon>Gammaproteobacteria</taxon>
        <taxon>Alteromonadales</taxon>
        <taxon>Pseudoalteromonadaceae</taxon>
        <taxon>Pseudoalteromonas</taxon>
    </lineage>
</organism>
<gene>
    <name evidence="5" type="ORF">BET10_07205</name>
</gene>
<dbReference type="Gene3D" id="1.10.287.1120">
    <property type="entry name" value="Bipartite methylase S protein"/>
    <property type="match status" value="1"/>
</dbReference>
<dbReference type="CDD" id="cd17494">
    <property type="entry name" value="RMtype1_S_Sma198ORF994P-TRD2-CR2_like"/>
    <property type="match status" value="1"/>
</dbReference>
<dbReference type="PANTHER" id="PTHR30408">
    <property type="entry name" value="TYPE-1 RESTRICTION ENZYME ECOKI SPECIFICITY PROTEIN"/>
    <property type="match status" value="1"/>
</dbReference>
<evidence type="ECO:0000259" key="4">
    <source>
        <dbReference type="Pfam" id="PF01420"/>
    </source>
</evidence>
<dbReference type="GO" id="GO:0003677">
    <property type="term" value="F:DNA binding"/>
    <property type="evidence" value="ECO:0007669"/>
    <property type="project" value="UniProtKB-KW"/>
</dbReference>
<dbReference type="InterPro" id="IPR044946">
    <property type="entry name" value="Restrct_endonuc_typeI_TRD_sf"/>
</dbReference>
<dbReference type="EMBL" id="MKJU01000022">
    <property type="protein sequence ID" value="OHU92107.1"/>
    <property type="molecule type" value="Genomic_DNA"/>
</dbReference>
<evidence type="ECO:0000256" key="1">
    <source>
        <dbReference type="ARBA" id="ARBA00010923"/>
    </source>
</evidence>
<accession>A0A1S1MYK1</accession>
<proteinExistence type="inferred from homology"/>
<feature type="domain" description="Type I restriction modification DNA specificity" evidence="4">
    <location>
        <begin position="22"/>
        <end position="188"/>
    </location>
</feature>
<name>A0A1S1MYK1_9GAMM</name>